<reference evidence="1" key="1">
    <citation type="submission" date="2023-06" db="EMBL/GenBank/DDBJ databases">
        <authorList>
            <person name="Delattre M."/>
        </authorList>
    </citation>
    <scope>NUCLEOTIDE SEQUENCE</scope>
    <source>
        <strain evidence="1">AF72</strain>
    </source>
</reference>
<dbReference type="SUPFAM" id="SSF50249">
    <property type="entry name" value="Nucleic acid-binding proteins"/>
    <property type="match status" value="1"/>
</dbReference>
<dbReference type="AlphaFoldDB" id="A0AA36D2M0"/>
<dbReference type="InterPro" id="IPR012340">
    <property type="entry name" value="NA-bd_OB-fold"/>
</dbReference>
<feature type="non-terminal residue" evidence="1">
    <location>
        <position position="1"/>
    </location>
</feature>
<comment type="caution">
    <text evidence="1">The sequence shown here is derived from an EMBL/GenBank/DDBJ whole genome shotgun (WGS) entry which is preliminary data.</text>
</comment>
<evidence type="ECO:0000313" key="1">
    <source>
        <dbReference type="EMBL" id="CAJ0579521.1"/>
    </source>
</evidence>
<organism evidence="1 2">
    <name type="scientific">Mesorhabditis spiculigera</name>
    <dbReference type="NCBI Taxonomy" id="96644"/>
    <lineage>
        <taxon>Eukaryota</taxon>
        <taxon>Metazoa</taxon>
        <taxon>Ecdysozoa</taxon>
        <taxon>Nematoda</taxon>
        <taxon>Chromadorea</taxon>
        <taxon>Rhabditida</taxon>
        <taxon>Rhabditina</taxon>
        <taxon>Rhabditomorpha</taxon>
        <taxon>Rhabditoidea</taxon>
        <taxon>Rhabditidae</taxon>
        <taxon>Mesorhabditinae</taxon>
        <taxon>Mesorhabditis</taxon>
    </lineage>
</organism>
<evidence type="ECO:0000313" key="2">
    <source>
        <dbReference type="Proteomes" id="UP001177023"/>
    </source>
</evidence>
<dbReference type="PANTHER" id="PTHR24088:SF0">
    <property type="entry name" value="SMALL RIBOSOMAL SUBUNIT PROTEIN US17M"/>
    <property type="match status" value="1"/>
</dbReference>
<dbReference type="GO" id="GO:0032543">
    <property type="term" value="P:mitochondrial translation"/>
    <property type="evidence" value="ECO:0007669"/>
    <property type="project" value="TreeGrafter"/>
</dbReference>
<dbReference type="PANTHER" id="PTHR24088">
    <property type="entry name" value="28S RIBOSOMAL PROTEIN S17, MITOCHONDRIAL"/>
    <property type="match status" value="1"/>
</dbReference>
<gene>
    <name evidence="1" type="ORF">MSPICULIGERA_LOCUS17736</name>
</gene>
<dbReference type="Proteomes" id="UP001177023">
    <property type="component" value="Unassembled WGS sequence"/>
</dbReference>
<dbReference type="Gene3D" id="2.40.50.140">
    <property type="entry name" value="Nucleic acid-binding proteins"/>
    <property type="match status" value="1"/>
</dbReference>
<dbReference type="GO" id="GO:0005763">
    <property type="term" value="C:mitochondrial small ribosomal subunit"/>
    <property type="evidence" value="ECO:0007669"/>
    <property type="project" value="InterPro"/>
</dbReference>
<protein>
    <recommendedName>
        <fullName evidence="3">Mitochondrial ribosomal protein S17</fullName>
    </recommendedName>
</protein>
<dbReference type="InterPro" id="IPR039193">
    <property type="entry name" value="Ribosomal_uS17m_metazoa"/>
</dbReference>
<evidence type="ECO:0008006" key="3">
    <source>
        <dbReference type="Google" id="ProtNLM"/>
    </source>
</evidence>
<accession>A0AA36D2M0</accession>
<dbReference type="GO" id="GO:0003735">
    <property type="term" value="F:structural constituent of ribosome"/>
    <property type="evidence" value="ECO:0007669"/>
    <property type="project" value="InterPro"/>
</dbReference>
<dbReference type="EMBL" id="CATQJA010002657">
    <property type="protein sequence ID" value="CAJ0579521.1"/>
    <property type="molecule type" value="Genomic_DNA"/>
</dbReference>
<proteinExistence type="predicted"/>
<keyword evidence="2" id="KW-1185">Reference proteome</keyword>
<name>A0AA36D2M0_9BILA</name>
<sequence length="170" mass="19686">MRRAVKESVVKSDMLLGRIVKMSQIGIDRIPCAQVRCQRNEFNTYLKTYFARSFDYWAIDRSNVGGLGDTVLIRSIDELSQRPTATVTHKIDRVVSQYGNVIDPVTKKRVIKDEFVDDLELKRKLVTEIVEEPFEQESLLFDERRSLQRERLEEAMAEPHTSADALKIKP</sequence>